<evidence type="ECO:0000313" key="1">
    <source>
        <dbReference type="EMBL" id="GIY03282.1"/>
    </source>
</evidence>
<keyword evidence="2" id="KW-1185">Reference proteome</keyword>
<dbReference type="Proteomes" id="UP001054837">
    <property type="component" value="Unassembled WGS sequence"/>
</dbReference>
<dbReference type="EMBL" id="BPLQ01003787">
    <property type="protein sequence ID" value="GIY03282.1"/>
    <property type="molecule type" value="Genomic_DNA"/>
</dbReference>
<dbReference type="AlphaFoldDB" id="A0AAV4Q4I1"/>
<reference evidence="1 2" key="1">
    <citation type="submission" date="2021-06" db="EMBL/GenBank/DDBJ databases">
        <title>Caerostris darwini draft genome.</title>
        <authorList>
            <person name="Kono N."/>
            <person name="Arakawa K."/>
        </authorList>
    </citation>
    <scope>NUCLEOTIDE SEQUENCE [LARGE SCALE GENOMIC DNA]</scope>
</reference>
<accession>A0AAV4Q4I1</accession>
<evidence type="ECO:0000313" key="2">
    <source>
        <dbReference type="Proteomes" id="UP001054837"/>
    </source>
</evidence>
<protein>
    <submittedName>
        <fullName evidence="1">Uncharacterized protein</fullName>
    </submittedName>
</protein>
<gene>
    <name evidence="1" type="ORF">CDAR_99301</name>
</gene>
<proteinExistence type="predicted"/>
<name>A0AAV4Q4I1_9ARAC</name>
<comment type="caution">
    <text evidence="1">The sequence shown here is derived from an EMBL/GenBank/DDBJ whole genome shotgun (WGS) entry which is preliminary data.</text>
</comment>
<organism evidence="1 2">
    <name type="scientific">Caerostris darwini</name>
    <dbReference type="NCBI Taxonomy" id="1538125"/>
    <lineage>
        <taxon>Eukaryota</taxon>
        <taxon>Metazoa</taxon>
        <taxon>Ecdysozoa</taxon>
        <taxon>Arthropoda</taxon>
        <taxon>Chelicerata</taxon>
        <taxon>Arachnida</taxon>
        <taxon>Araneae</taxon>
        <taxon>Araneomorphae</taxon>
        <taxon>Entelegynae</taxon>
        <taxon>Araneoidea</taxon>
        <taxon>Araneidae</taxon>
        <taxon>Caerostris</taxon>
    </lineage>
</organism>
<sequence>MRKGVCQGLPLTKCPLNPRLWLCHQRSRARYLRLQSMVNSYKLAFAPVSTSALDAERIFGDYALKNEQKVHCYYAGHWKSVVGKRNLPHSADELRCQHPNILFAVEFLIKTFTMSTQRSNFNTSNISCPTSSWGNLGGVWGREDSITVRNSLKARSLLSLRVVVLRALQDLKRFGECMVSD</sequence>